<dbReference type="RefSeq" id="XP_041185598.1">
    <property type="nucleotide sequence ID" value="XM_041333780.1"/>
</dbReference>
<dbReference type="OrthoDB" id="2691487at2759"/>
<evidence type="ECO:0000313" key="2">
    <source>
        <dbReference type="EMBL" id="KAG1798352.1"/>
    </source>
</evidence>
<dbReference type="Proteomes" id="UP000807769">
    <property type="component" value="Unassembled WGS sequence"/>
</dbReference>
<organism evidence="2 3">
    <name type="scientific">Suillus subaureus</name>
    <dbReference type="NCBI Taxonomy" id="48587"/>
    <lineage>
        <taxon>Eukaryota</taxon>
        <taxon>Fungi</taxon>
        <taxon>Dikarya</taxon>
        <taxon>Basidiomycota</taxon>
        <taxon>Agaricomycotina</taxon>
        <taxon>Agaricomycetes</taxon>
        <taxon>Agaricomycetidae</taxon>
        <taxon>Boletales</taxon>
        <taxon>Suillineae</taxon>
        <taxon>Suillaceae</taxon>
        <taxon>Suillus</taxon>
    </lineage>
</organism>
<evidence type="ECO:0000313" key="3">
    <source>
        <dbReference type="Proteomes" id="UP000807769"/>
    </source>
</evidence>
<dbReference type="AlphaFoldDB" id="A0A9P7IZP4"/>
<protein>
    <recommendedName>
        <fullName evidence="4">C2H2-type domain-containing protein</fullName>
    </recommendedName>
</protein>
<name>A0A9P7IZP4_9AGAM</name>
<dbReference type="EMBL" id="JABBWG010000178">
    <property type="protein sequence ID" value="KAG1798352.1"/>
    <property type="molecule type" value="Genomic_DNA"/>
</dbReference>
<feature type="chain" id="PRO_5040448331" description="C2H2-type domain-containing protein" evidence="1">
    <location>
        <begin position="23"/>
        <end position="154"/>
    </location>
</feature>
<keyword evidence="1" id="KW-0732">Signal</keyword>
<reference evidence="2" key="1">
    <citation type="journal article" date="2020" name="New Phytol.">
        <title>Comparative genomics reveals dynamic genome evolution in host specialist ectomycorrhizal fungi.</title>
        <authorList>
            <person name="Lofgren L.A."/>
            <person name="Nguyen N.H."/>
            <person name="Vilgalys R."/>
            <person name="Ruytinx J."/>
            <person name="Liao H.L."/>
            <person name="Branco S."/>
            <person name="Kuo A."/>
            <person name="LaButti K."/>
            <person name="Lipzen A."/>
            <person name="Andreopoulos W."/>
            <person name="Pangilinan J."/>
            <person name="Riley R."/>
            <person name="Hundley H."/>
            <person name="Na H."/>
            <person name="Barry K."/>
            <person name="Grigoriev I.V."/>
            <person name="Stajich J.E."/>
            <person name="Kennedy P.G."/>
        </authorList>
    </citation>
    <scope>NUCLEOTIDE SEQUENCE</scope>
    <source>
        <strain evidence="2">MN1</strain>
    </source>
</reference>
<evidence type="ECO:0000256" key="1">
    <source>
        <dbReference type="SAM" id="SignalP"/>
    </source>
</evidence>
<keyword evidence="3" id="KW-1185">Reference proteome</keyword>
<accession>A0A9P7IZP4</accession>
<gene>
    <name evidence="2" type="ORF">BJ212DRAFT_1305755</name>
</gene>
<proteinExistence type="predicted"/>
<sequence length="154" mass="17458">MWQRASCWSLALVLFIFLLFNAFQVPCGHAGCKWYFKTTTGCTKHILSANPIMSFPPPEDYNNGLADVEPGIFQDAPDDANFSDYLDPAAEEPRSSPLPDVHTEFFGPRDSLNQNHHALLDGGVKWQGFLYPYSDEKPDGNYPPWMDGSYDVWY</sequence>
<comment type="caution">
    <text evidence="2">The sequence shown here is derived from an EMBL/GenBank/DDBJ whole genome shotgun (WGS) entry which is preliminary data.</text>
</comment>
<feature type="signal peptide" evidence="1">
    <location>
        <begin position="1"/>
        <end position="22"/>
    </location>
</feature>
<dbReference type="GeneID" id="64627797"/>
<evidence type="ECO:0008006" key="4">
    <source>
        <dbReference type="Google" id="ProtNLM"/>
    </source>
</evidence>